<accession>A0A378R582</accession>
<reference evidence="1 2" key="1">
    <citation type="submission" date="2018-06" db="EMBL/GenBank/DDBJ databases">
        <authorList>
            <consortium name="Pathogen Informatics"/>
            <person name="Doyle S."/>
        </authorList>
    </citation>
    <scope>NUCLEOTIDE SEQUENCE [LARGE SCALE GENOMIC DNA]</scope>
    <source>
        <strain evidence="1 2">NCTC10293</strain>
    </source>
</reference>
<dbReference type="EMBL" id="UGQE01000001">
    <property type="protein sequence ID" value="STZ10374.1"/>
    <property type="molecule type" value="Genomic_DNA"/>
</dbReference>
<gene>
    <name evidence="1" type="ORF">NCTC10293_00708</name>
</gene>
<dbReference type="Proteomes" id="UP000255279">
    <property type="component" value="Unassembled WGS sequence"/>
</dbReference>
<sequence length="68" mass="7678">MVKPISFEIRKASADSTSSTESELDDVSDDSGKTVRLFGKYWIAFFVFDLRPAVLEQGNRAVAKWHII</sequence>
<organism evidence="1 2">
    <name type="scientific">Moraxella caviae</name>
    <dbReference type="NCBI Taxonomy" id="34060"/>
    <lineage>
        <taxon>Bacteria</taxon>
        <taxon>Pseudomonadati</taxon>
        <taxon>Pseudomonadota</taxon>
        <taxon>Gammaproteobacteria</taxon>
        <taxon>Moraxellales</taxon>
        <taxon>Moraxellaceae</taxon>
        <taxon>Moraxella</taxon>
    </lineage>
</organism>
<protein>
    <submittedName>
        <fullName evidence="1">Uncharacterized protein</fullName>
    </submittedName>
</protein>
<dbReference type="AlphaFoldDB" id="A0A378R582"/>
<evidence type="ECO:0000313" key="1">
    <source>
        <dbReference type="EMBL" id="STZ10374.1"/>
    </source>
</evidence>
<proteinExistence type="predicted"/>
<evidence type="ECO:0000313" key="2">
    <source>
        <dbReference type="Proteomes" id="UP000255279"/>
    </source>
</evidence>
<name>A0A378R582_9GAMM</name>